<dbReference type="STRING" id="1121291.SAMN02745134_00283"/>
<dbReference type="OrthoDB" id="7365718at2"/>
<evidence type="ECO:0000256" key="1">
    <source>
        <dbReference type="SAM" id="MobiDB-lite"/>
    </source>
</evidence>
<evidence type="ECO:0000313" key="2">
    <source>
        <dbReference type="EMBL" id="SMC17291.1"/>
    </source>
</evidence>
<reference evidence="2 3" key="1">
    <citation type="submission" date="2017-04" db="EMBL/GenBank/DDBJ databases">
        <authorList>
            <person name="Afonso C.L."/>
            <person name="Miller P.J."/>
            <person name="Scott M.A."/>
            <person name="Spackman E."/>
            <person name="Goraichik I."/>
            <person name="Dimitrov K.M."/>
            <person name="Suarez D.L."/>
            <person name="Swayne D.E."/>
        </authorList>
    </citation>
    <scope>NUCLEOTIDE SEQUENCE [LARGE SCALE GENOMIC DNA]</scope>
    <source>
        <strain evidence="2 3">DSM 12555</strain>
    </source>
</reference>
<keyword evidence="3" id="KW-1185">Reference proteome</keyword>
<accession>A0A1W1X1M1</accession>
<dbReference type="AlphaFoldDB" id="A0A1W1X1M1"/>
<sequence>MGEGKGWISLYRKIQDSWLWQEKPFDKAHAWIDLLLSANHQDKKILFDSNLIAVERGQFITSIRKLCDKWGWSNSKVKRFLELLSDDKMIIYKSDAKKTTINIVNYELYQDMNITKNVTETSLKRHSSTTEASQKHTNNNDNNENNDNNDNKYSQNSNEFRLSQYLFNHIKDNNPSAKEPNFETWFKHFDYILRIDKRDIEEVKQVIKWCQHDSFWYKNILSPNKLREKYDTLVLQMNDPKKNISSKNKGKITNFADYPGQRHYDYDDLEKKLLGWDKE</sequence>
<feature type="region of interest" description="Disordered" evidence="1">
    <location>
        <begin position="121"/>
        <end position="155"/>
    </location>
</feature>
<evidence type="ECO:0000313" key="3">
    <source>
        <dbReference type="Proteomes" id="UP000192468"/>
    </source>
</evidence>
<dbReference type="EMBL" id="FWXH01000002">
    <property type="protein sequence ID" value="SMC17291.1"/>
    <property type="molecule type" value="Genomic_DNA"/>
</dbReference>
<organism evidence="2 3">
    <name type="scientific">Clostridium acidisoli DSM 12555</name>
    <dbReference type="NCBI Taxonomy" id="1121291"/>
    <lineage>
        <taxon>Bacteria</taxon>
        <taxon>Bacillati</taxon>
        <taxon>Bacillota</taxon>
        <taxon>Clostridia</taxon>
        <taxon>Eubacteriales</taxon>
        <taxon>Clostridiaceae</taxon>
        <taxon>Clostridium</taxon>
    </lineage>
</organism>
<feature type="compositionally biased region" description="Low complexity" evidence="1">
    <location>
        <begin position="139"/>
        <end position="148"/>
    </location>
</feature>
<proteinExistence type="predicted"/>
<protein>
    <submittedName>
        <fullName evidence="2">DNA replication protein DnaD</fullName>
    </submittedName>
</protein>
<name>A0A1W1X1M1_9CLOT</name>
<dbReference type="RefSeq" id="WP_084113483.1">
    <property type="nucleotide sequence ID" value="NZ_FWXH01000002.1"/>
</dbReference>
<dbReference type="Proteomes" id="UP000192468">
    <property type="component" value="Unassembled WGS sequence"/>
</dbReference>
<gene>
    <name evidence="2" type="ORF">SAMN02745134_00283</name>
</gene>